<dbReference type="AlphaFoldDB" id="A0AA46TFA5"/>
<dbReference type="Proteomes" id="UP001164390">
    <property type="component" value="Chromosome"/>
</dbReference>
<evidence type="ECO:0000256" key="1">
    <source>
        <dbReference type="SAM" id="MobiDB-lite"/>
    </source>
</evidence>
<accession>A0AA46TFA5</accession>
<protein>
    <submittedName>
        <fullName evidence="2">Uncharacterized protein</fullName>
    </submittedName>
</protein>
<gene>
    <name evidence="2" type="ORF">L0C25_16740</name>
</gene>
<proteinExistence type="predicted"/>
<keyword evidence="3" id="KW-1185">Reference proteome</keyword>
<dbReference type="EMBL" id="CP094970">
    <property type="protein sequence ID" value="UYM04180.1"/>
    <property type="molecule type" value="Genomic_DNA"/>
</dbReference>
<dbReference type="KEGG" id="sgrg:L0C25_16740"/>
<feature type="region of interest" description="Disordered" evidence="1">
    <location>
        <begin position="28"/>
        <end position="92"/>
    </location>
</feature>
<organism evidence="2 3">
    <name type="scientific">Solicola gregarius</name>
    <dbReference type="NCBI Taxonomy" id="2908642"/>
    <lineage>
        <taxon>Bacteria</taxon>
        <taxon>Bacillati</taxon>
        <taxon>Actinomycetota</taxon>
        <taxon>Actinomycetes</taxon>
        <taxon>Propionibacteriales</taxon>
        <taxon>Nocardioidaceae</taxon>
        <taxon>Solicola</taxon>
    </lineage>
</organism>
<sequence>MSDEIASPRSCAVAYVSTSASVEMTLAYGVPDSSNGGSYPAARPHHSRWPGGSSAAASALAEDLVIPSGSNRSDSRTSSYGRPVTDSTMAPSTRKSADVYAYSPTVPECSSDSTARRIAPGSLSYRSATAMPSAPVKPAVCVSNCSIVGSPSGRKSMCSLTWSLRASFPLLSSCMTIVAVIVFATEPIRNGVSVSTSSPSPSVPYAYSCSVPSGPITAATTPGMSFWSAYASR</sequence>
<reference evidence="2" key="1">
    <citation type="submission" date="2022-01" db="EMBL/GenBank/DDBJ databases">
        <title>Nocardioidaceae gen. sp. A5X3R13.</title>
        <authorList>
            <person name="Lopez Marin M.A."/>
            <person name="Uhlik O."/>
        </authorList>
    </citation>
    <scope>NUCLEOTIDE SEQUENCE</scope>
    <source>
        <strain evidence="2">A5X3R13</strain>
    </source>
</reference>
<name>A0AA46TFA5_9ACTN</name>
<evidence type="ECO:0000313" key="2">
    <source>
        <dbReference type="EMBL" id="UYM04180.1"/>
    </source>
</evidence>
<evidence type="ECO:0000313" key="3">
    <source>
        <dbReference type="Proteomes" id="UP001164390"/>
    </source>
</evidence>
<feature type="compositionally biased region" description="Low complexity" evidence="1">
    <location>
        <begin position="68"/>
        <end position="79"/>
    </location>
</feature>